<keyword evidence="2" id="KW-1185">Reference proteome</keyword>
<comment type="caution">
    <text evidence="1">The sequence shown here is derived from an EMBL/GenBank/DDBJ whole genome shotgun (WGS) entry which is preliminary data.</text>
</comment>
<accession>A0AAV7GG57</accession>
<dbReference type="AlphaFoldDB" id="A0AAV7GG57"/>
<reference evidence="1 2" key="1">
    <citation type="journal article" date="2021" name="Hortic Res">
        <title>Chromosome-scale assembly of the Dendrobium chrysotoxum genome enhances the understanding of orchid evolution.</title>
        <authorList>
            <person name="Zhang Y."/>
            <person name="Zhang G.Q."/>
            <person name="Zhang D."/>
            <person name="Liu X.D."/>
            <person name="Xu X.Y."/>
            <person name="Sun W.H."/>
            <person name="Yu X."/>
            <person name="Zhu X."/>
            <person name="Wang Z.W."/>
            <person name="Zhao X."/>
            <person name="Zhong W.Y."/>
            <person name="Chen H."/>
            <person name="Yin W.L."/>
            <person name="Huang T."/>
            <person name="Niu S.C."/>
            <person name="Liu Z.J."/>
        </authorList>
    </citation>
    <scope>NUCLEOTIDE SEQUENCE [LARGE SCALE GENOMIC DNA]</scope>
    <source>
        <strain evidence="1">Lindl</strain>
    </source>
</reference>
<name>A0AAV7GG57_DENCH</name>
<sequence>MACLKLGSKSDAFHRQGLACVGRLHQNLLQLSWPNRGSMNYNNSLLMRFNSDLILLLLPLLGSALTRARGNQTWPRRGSLEACELLGDVRRRMGRGMRAASSPSAGSSDRYPKGRLVVGMKLDSSPNVLREAEGLLV</sequence>
<proteinExistence type="predicted"/>
<dbReference type="EMBL" id="JAGFBR010000014">
    <property type="protein sequence ID" value="KAH0455200.1"/>
    <property type="molecule type" value="Genomic_DNA"/>
</dbReference>
<protein>
    <submittedName>
        <fullName evidence="1">Uncharacterized protein</fullName>
    </submittedName>
</protein>
<evidence type="ECO:0000313" key="2">
    <source>
        <dbReference type="Proteomes" id="UP000775213"/>
    </source>
</evidence>
<gene>
    <name evidence="1" type="ORF">IEQ34_015232</name>
</gene>
<organism evidence="1 2">
    <name type="scientific">Dendrobium chrysotoxum</name>
    <name type="common">Orchid</name>
    <dbReference type="NCBI Taxonomy" id="161865"/>
    <lineage>
        <taxon>Eukaryota</taxon>
        <taxon>Viridiplantae</taxon>
        <taxon>Streptophyta</taxon>
        <taxon>Embryophyta</taxon>
        <taxon>Tracheophyta</taxon>
        <taxon>Spermatophyta</taxon>
        <taxon>Magnoliopsida</taxon>
        <taxon>Liliopsida</taxon>
        <taxon>Asparagales</taxon>
        <taxon>Orchidaceae</taxon>
        <taxon>Epidendroideae</taxon>
        <taxon>Malaxideae</taxon>
        <taxon>Dendrobiinae</taxon>
        <taxon>Dendrobium</taxon>
    </lineage>
</organism>
<evidence type="ECO:0000313" key="1">
    <source>
        <dbReference type="EMBL" id="KAH0455200.1"/>
    </source>
</evidence>
<dbReference type="Proteomes" id="UP000775213">
    <property type="component" value="Unassembled WGS sequence"/>
</dbReference>